<name>A0A699QVX1_TANCI</name>
<feature type="compositionally biased region" description="Basic residues" evidence="1">
    <location>
        <begin position="14"/>
        <end position="23"/>
    </location>
</feature>
<feature type="non-terminal residue" evidence="2">
    <location>
        <position position="1"/>
    </location>
</feature>
<proteinExistence type="predicted"/>
<evidence type="ECO:0000256" key="1">
    <source>
        <dbReference type="SAM" id="MobiDB-lite"/>
    </source>
</evidence>
<dbReference type="AlphaFoldDB" id="A0A699QVX1"/>
<feature type="region of interest" description="Disordered" evidence="1">
    <location>
        <begin position="1"/>
        <end position="47"/>
    </location>
</feature>
<organism evidence="2">
    <name type="scientific">Tanacetum cinerariifolium</name>
    <name type="common">Dalmatian daisy</name>
    <name type="synonym">Chrysanthemum cinerariifolium</name>
    <dbReference type="NCBI Taxonomy" id="118510"/>
    <lineage>
        <taxon>Eukaryota</taxon>
        <taxon>Viridiplantae</taxon>
        <taxon>Streptophyta</taxon>
        <taxon>Embryophyta</taxon>
        <taxon>Tracheophyta</taxon>
        <taxon>Spermatophyta</taxon>
        <taxon>Magnoliopsida</taxon>
        <taxon>eudicotyledons</taxon>
        <taxon>Gunneridae</taxon>
        <taxon>Pentapetalae</taxon>
        <taxon>asterids</taxon>
        <taxon>campanulids</taxon>
        <taxon>Asterales</taxon>
        <taxon>Asteraceae</taxon>
        <taxon>Asteroideae</taxon>
        <taxon>Anthemideae</taxon>
        <taxon>Anthemidinae</taxon>
        <taxon>Tanacetum</taxon>
    </lineage>
</organism>
<evidence type="ECO:0000313" key="2">
    <source>
        <dbReference type="EMBL" id="GFC76807.1"/>
    </source>
</evidence>
<reference evidence="2" key="1">
    <citation type="journal article" date="2019" name="Sci. Rep.">
        <title>Draft genome of Tanacetum cinerariifolium, the natural source of mosquito coil.</title>
        <authorList>
            <person name="Yamashiro T."/>
            <person name="Shiraishi A."/>
            <person name="Satake H."/>
            <person name="Nakayama K."/>
        </authorList>
    </citation>
    <scope>NUCLEOTIDE SEQUENCE</scope>
</reference>
<accession>A0A699QVX1</accession>
<gene>
    <name evidence="2" type="ORF">Tci_848777</name>
</gene>
<comment type="caution">
    <text evidence="2">The sequence shown here is derived from an EMBL/GenBank/DDBJ whole genome shotgun (WGS) entry which is preliminary data.</text>
</comment>
<protein>
    <submittedName>
        <fullName evidence="2">Uncharacterized protein</fullName>
    </submittedName>
</protein>
<dbReference type="EMBL" id="BKCJ011058134">
    <property type="protein sequence ID" value="GFC76807.1"/>
    <property type="molecule type" value="Genomic_DNA"/>
</dbReference>
<sequence>LRRQRPESPACTGRRGRYLRRAGQRALPAGRLRTVHRRSLADRRACP</sequence>